<sequence length="388" mass="44030">MSDKVSTAMSINNIIHGSGSQLLTPSPDDIFTKKSQSPEPLEQVDPPVVGFTPINASTNETPLFPTQTRLVERESMPEHLFTASKRPLSGKNSRTKPTSLQSNMSTILRHPAEYLSDLQETVYVYRSGLNQEMDMLANACEAKSDEEARKAAKEAALNAPPPSTKRRARKPGQSYAEGPRSEPKAREARGRKRKATPSDKDDTPKRMRAEPNKKAKWEEYADIVDYTPPNMEGNFHNWDKQEPKNLKLDLSNDPLRHMLHPRELEACMIHNLDCNRYLISKRLIFYGKVEYMVKEKKAYTRTHAQQYGIIDVNKSSNLWAFFNALGWFKDENFAEAVKDYRNRAATSGVDGVTPCVDPLIKKSDLVAVQRENGGKLLEVRHWLKTHPH</sequence>
<evidence type="ECO:0008006" key="4">
    <source>
        <dbReference type="Google" id="ProtNLM"/>
    </source>
</evidence>
<protein>
    <recommendedName>
        <fullName evidence="4">SWIRM domain-containing protein</fullName>
    </recommendedName>
</protein>
<dbReference type="InterPro" id="IPR009057">
    <property type="entry name" value="Homeodomain-like_sf"/>
</dbReference>
<organism evidence="2 3">
    <name type="scientific">Microthyrium microscopicum</name>
    <dbReference type="NCBI Taxonomy" id="703497"/>
    <lineage>
        <taxon>Eukaryota</taxon>
        <taxon>Fungi</taxon>
        <taxon>Dikarya</taxon>
        <taxon>Ascomycota</taxon>
        <taxon>Pezizomycotina</taxon>
        <taxon>Dothideomycetes</taxon>
        <taxon>Dothideomycetes incertae sedis</taxon>
        <taxon>Microthyriales</taxon>
        <taxon>Microthyriaceae</taxon>
        <taxon>Microthyrium</taxon>
    </lineage>
</organism>
<proteinExistence type="predicted"/>
<evidence type="ECO:0000313" key="3">
    <source>
        <dbReference type="Proteomes" id="UP000799302"/>
    </source>
</evidence>
<dbReference type="SUPFAM" id="SSF46689">
    <property type="entry name" value="Homeodomain-like"/>
    <property type="match status" value="1"/>
</dbReference>
<gene>
    <name evidence="2" type="ORF">BT63DRAFT_175900</name>
</gene>
<feature type="compositionally biased region" description="Polar residues" evidence="1">
    <location>
        <begin position="90"/>
        <end position="102"/>
    </location>
</feature>
<dbReference type="OrthoDB" id="5598695at2759"/>
<evidence type="ECO:0000256" key="1">
    <source>
        <dbReference type="SAM" id="MobiDB-lite"/>
    </source>
</evidence>
<evidence type="ECO:0000313" key="2">
    <source>
        <dbReference type="EMBL" id="KAF2671635.1"/>
    </source>
</evidence>
<dbReference type="InterPro" id="IPR036388">
    <property type="entry name" value="WH-like_DNA-bd_sf"/>
</dbReference>
<feature type="compositionally biased region" description="Polar residues" evidence="1">
    <location>
        <begin position="1"/>
        <end position="24"/>
    </location>
</feature>
<accession>A0A6A6UH79</accession>
<feature type="region of interest" description="Disordered" evidence="1">
    <location>
        <begin position="147"/>
        <end position="214"/>
    </location>
</feature>
<name>A0A6A6UH79_9PEZI</name>
<dbReference type="Gene3D" id="1.10.10.10">
    <property type="entry name" value="Winged helix-like DNA-binding domain superfamily/Winged helix DNA-binding domain"/>
    <property type="match status" value="1"/>
</dbReference>
<dbReference type="AlphaFoldDB" id="A0A6A6UH79"/>
<feature type="compositionally biased region" description="Basic and acidic residues" evidence="1">
    <location>
        <begin position="196"/>
        <end position="214"/>
    </location>
</feature>
<dbReference type="EMBL" id="MU004232">
    <property type="protein sequence ID" value="KAF2671635.1"/>
    <property type="molecule type" value="Genomic_DNA"/>
</dbReference>
<reference evidence="2" key="1">
    <citation type="journal article" date="2020" name="Stud. Mycol.">
        <title>101 Dothideomycetes genomes: a test case for predicting lifestyles and emergence of pathogens.</title>
        <authorList>
            <person name="Haridas S."/>
            <person name="Albert R."/>
            <person name="Binder M."/>
            <person name="Bloem J."/>
            <person name="Labutti K."/>
            <person name="Salamov A."/>
            <person name="Andreopoulos B."/>
            <person name="Baker S."/>
            <person name="Barry K."/>
            <person name="Bills G."/>
            <person name="Bluhm B."/>
            <person name="Cannon C."/>
            <person name="Castanera R."/>
            <person name="Culley D."/>
            <person name="Daum C."/>
            <person name="Ezra D."/>
            <person name="Gonzalez J."/>
            <person name="Henrissat B."/>
            <person name="Kuo A."/>
            <person name="Liang C."/>
            <person name="Lipzen A."/>
            <person name="Lutzoni F."/>
            <person name="Magnuson J."/>
            <person name="Mondo S."/>
            <person name="Nolan M."/>
            <person name="Ohm R."/>
            <person name="Pangilinan J."/>
            <person name="Park H.-J."/>
            <person name="Ramirez L."/>
            <person name="Alfaro M."/>
            <person name="Sun H."/>
            <person name="Tritt A."/>
            <person name="Yoshinaga Y."/>
            <person name="Zwiers L.-H."/>
            <person name="Turgeon B."/>
            <person name="Goodwin S."/>
            <person name="Spatafora J."/>
            <person name="Crous P."/>
            <person name="Grigoriev I."/>
        </authorList>
    </citation>
    <scope>NUCLEOTIDE SEQUENCE</scope>
    <source>
        <strain evidence="2">CBS 115976</strain>
    </source>
</reference>
<dbReference type="Proteomes" id="UP000799302">
    <property type="component" value="Unassembled WGS sequence"/>
</dbReference>
<keyword evidence="3" id="KW-1185">Reference proteome</keyword>
<feature type="region of interest" description="Disordered" evidence="1">
    <location>
        <begin position="82"/>
        <end position="102"/>
    </location>
</feature>
<feature type="compositionally biased region" description="Basic and acidic residues" evidence="1">
    <location>
        <begin position="179"/>
        <end position="188"/>
    </location>
</feature>
<feature type="region of interest" description="Disordered" evidence="1">
    <location>
        <begin position="1"/>
        <end position="61"/>
    </location>
</feature>
<dbReference type="FunFam" id="1.10.10.10:FF:000087">
    <property type="entry name" value="Transcriptional adapter 2"/>
    <property type="match status" value="1"/>
</dbReference>